<keyword evidence="1" id="KW-0175">Coiled coil</keyword>
<feature type="region of interest" description="Disordered" evidence="2">
    <location>
        <begin position="44"/>
        <end position="75"/>
    </location>
</feature>
<organism evidence="3 4">
    <name type="scientific">Mya arenaria</name>
    <name type="common">Soft-shell clam</name>
    <dbReference type="NCBI Taxonomy" id="6604"/>
    <lineage>
        <taxon>Eukaryota</taxon>
        <taxon>Metazoa</taxon>
        <taxon>Spiralia</taxon>
        <taxon>Lophotrochozoa</taxon>
        <taxon>Mollusca</taxon>
        <taxon>Bivalvia</taxon>
        <taxon>Autobranchia</taxon>
        <taxon>Heteroconchia</taxon>
        <taxon>Euheterodonta</taxon>
        <taxon>Imparidentia</taxon>
        <taxon>Neoheterodontei</taxon>
        <taxon>Myida</taxon>
        <taxon>Myoidea</taxon>
        <taxon>Myidae</taxon>
        <taxon>Mya</taxon>
    </lineage>
</organism>
<proteinExistence type="predicted"/>
<dbReference type="EMBL" id="CP111024">
    <property type="protein sequence ID" value="WAR24808.1"/>
    <property type="molecule type" value="Genomic_DNA"/>
</dbReference>
<accession>A0ABY7FRG1</accession>
<feature type="compositionally biased region" description="Polar residues" evidence="2">
    <location>
        <begin position="376"/>
        <end position="389"/>
    </location>
</feature>
<feature type="region of interest" description="Disordered" evidence="2">
    <location>
        <begin position="368"/>
        <end position="399"/>
    </location>
</feature>
<evidence type="ECO:0000313" key="4">
    <source>
        <dbReference type="Proteomes" id="UP001164746"/>
    </source>
</evidence>
<gene>
    <name evidence="3" type="ORF">MAR_038477</name>
</gene>
<dbReference type="Gene3D" id="1.10.287.1490">
    <property type="match status" value="1"/>
</dbReference>
<feature type="compositionally biased region" description="Low complexity" evidence="2">
    <location>
        <begin position="54"/>
        <end position="65"/>
    </location>
</feature>
<sequence length="427" mass="48249">MTRKAEPHIQRKIVPVIKIGMATGGTDKLGIQGQGLMTVRSQDGSLGIISGDHSPSASRPSTATSGEQSEAIGSFSMPQEAVNVLETVIGINKALEQQIDTLRMRLTVESKNHEQEKLKIVKVKEKEIDKKEDEISELKDSLVNRDDRISHLVREGNQKDVHIREKEQEIKDLKDLVKQTEDYAEQLQKRVDKLKVDKHKLQSDELYKEQDSEIQKLRKEIVSMKDKVNSVEKELSKAKNMVNQQNTRIHGLETEKGAISAKFKEEVDRASRAMRSEVERMREVMKQQYIEMRNLREQNNEISGDVRDIKDILLKGTMRPEFDVRQKTSDKIDVKNINFSSPRPMQRSPNFGTRVPLTARGAIQQKPNGTMRASMPSMTAAKQTTSTRAQGGLPPISKAEDTVVNGKWIPAGRHSTVINKSSKGKRK</sequence>
<dbReference type="Proteomes" id="UP001164746">
    <property type="component" value="Chromosome 13"/>
</dbReference>
<protein>
    <submittedName>
        <fullName evidence="3">Uncharacterized protein</fullName>
    </submittedName>
</protein>
<feature type="coiled-coil region" evidence="1">
    <location>
        <begin position="92"/>
        <end position="298"/>
    </location>
</feature>
<reference evidence="3" key="1">
    <citation type="submission" date="2022-11" db="EMBL/GenBank/DDBJ databases">
        <title>Centuries of genome instability and evolution in soft-shell clam transmissible cancer (bioRxiv).</title>
        <authorList>
            <person name="Hart S.F.M."/>
            <person name="Yonemitsu M.A."/>
            <person name="Giersch R.M."/>
            <person name="Beal B.F."/>
            <person name="Arriagada G."/>
            <person name="Davis B.W."/>
            <person name="Ostrander E.A."/>
            <person name="Goff S.P."/>
            <person name="Metzger M.J."/>
        </authorList>
    </citation>
    <scope>NUCLEOTIDE SEQUENCE</scope>
    <source>
        <strain evidence="3">MELC-2E11</strain>
        <tissue evidence="3">Siphon/mantle</tissue>
    </source>
</reference>
<name>A0ABY7FRG1_MYAAR</name>
<evidence type="ECO:0000256" key="2">
    <source>
        <dbReference type="SAM" id="MobiDB-lite"/>
    </source>
</evidence>
<keyword evidence="4" id="KW-1185">Reference proteome</keyword>
<evidence type="ECO:0000256" key="1">
    <source>
        <dbReference type="SAM" id="Coils"/>
    </source>
</evidence>
<evidence type="ECO:0000313" key="3">
    <source>
        <dbReference type="EMBL" id="WAR24808.1"/>
    </source>
</evidence>